<accession>A0ABT7NC83</accession>
<dbReference type="Pfam" id="PF09850">
    <property type="entry name" value="DotU"/>
    <property type="match status" value="1"/>
</dbReference>
<feature type="domain" description="Type IV / VI secretion system DotU" evidence="2">
    <location>
        <begin position="76"/>
        <end position="211"/>
    </location>
</feature>
<dbReference type="RefSeq" id="WP_286660682.1">
    <property type="nucleotide sequence ID" value="NZ_JASZYV010000003.1"/>
</dbReference>
<evidence type="ECO:0000313" key="3">
    <source>
        <dbReference type="EMBL" id="MDM0045554.1"/>
    </source>
</evidence>
<gene>
    <name evidence="3" type="primary">icmH</name>
    <name evidence="3" type="ORF">QTH91_13760</name>
</gene>
<feature type="compositionally biased region" description="Basic and acidic residues" evidence="1">
    <location>
        <begin position="32"/>
        <end position="61"/>
    </location>
</feature>
<dbReference type="InterPro" id="IPR017732">
    <property type="entry name" value="T4/T6SS_DotU"/>
</dbReference>
<dbReference type="Gene3D" id="1.25.40.590">
    <property type="entry name" value="Type IV / VI secretion system, DotU"/>
    <property type="match status" value="1"/>
</dbReference>
<dbReference type="InterPro" id="IPR038522">
    <property type="entry name" value="T4/T6SS_DotU_sf"/>
</dbReference>
<sequence>MSNTDEASSNDHARPESSSAEFDGAFLAGSRVDSDELYARSGSKPDTDNVDHGVSEPSHEVPRDARLAAILAAANPLLEAAQPLLRALADMPDELPERLITTLNTMLKREVSGFQSLCHTANIRHEHTIAASYALCTALDEAVLKTSWGSPGANGDASVWASISLTSANHGESTGGDKFFLLLGRLAATPREHTDLLELMYMILGLGFEGRRLHCIPCCGCWSPSNIGLPSPGLQAPPPCRRTIRREGPLKRRSCQRQAARAESKVAPTRNAASAMHGTGSNCMNRAALSPSCSSRPSA</sequence>
<keyword evidence="4" id="KW-1185">Reference proteome</keyword>
<comment type="caution">
    <text evidence="3">The sequence shown here is derived from an EMBL/GenBank/DDBJ whole genome shotgun (WGS) entry which is preliminary data.</text>
</comment>
<dbReference type="Proteomes" id="UP001174908">
    <property type="component" value="Unassembled WGS sequence"/>
</dbReference>
<organism evidence="3 4">
    <name type="scientific">Variovorax dokdonensis</name>
    <dbReference type="NCBI Taxonomy" id="344883"/>
    <lineage>
        <taxon>Bacteria</taxon>
        <taxon>Pseudomonadati</taxon>
        <taxon>Pseudomonadota</taxon>
        <taxon>Betaproteobacteria</taxon>
        <taxon>Burkholderiales</taxon>
        <taxon>Comamonadaceae</taxon>
        <taxon>Variovorax</taxon>
    </lineage>
</organism>
<feature type="region of interest" description="Disordered" evidence="1">
    <location>
        <begin position="1"/>
        <end position="61"/>
    </location>
</feature>
<feature type="region of interest" description="Disordered" evidence="1">
    <location>
        <begin position="246"/>
        <end position="279"/>
    </location>
</feature>
<dbReference type="PANTHER" id="PTHR38033">
    <property type="entry name" value="MEMBRANE PROTEIN-RELATED"/>
    <property type="match status" value="1"/>
</dbReference>
<protein>
    <submittedName>
        <fullName evidence="3">Type IVB secretion system protein IcmH/DotU</fullName>
    </submittedName>
</protein>
<dbReference type="NCBIfam" id="NF038228">
    <property type="entry name" value="IcmH_DotU_IVB"/>
    <property type="match status" value="1"/>
</dbReference>
<name>A0ABT7NC83_9BURK</name>
<dbReference type="PANTHER" id="PTHR38033:SF1">
    <property type="entry name" value="DOTU FAMILY TYPE IV_VI SECRETION SYSTEM PROTEIN"/>
    <property type="match status" value="1"/>
</dbReference>
<evidence type="ECO:0000256" key="1">
    <source>
        <dbReference type="SAM" id="MobiDB-lite"/>
    </source>
</evidence>
<reference evidence="3" key="1">
    <citation type="submission" date="2023-06" db="EMBL/GenBank/DDBJ databases">
        <authorList>
            <person name="Jiang Y."/>
            <person name="Liu Q."/>
        </authorList>
    </citation>
    <scope>NUCLEOTIDE SEQUENCE</scope>
    <source>
        <strain evidence="3">CGMCC 1.12089</strain>
    </source>
</reference>
<proteinExistence type="predicted"/>
<evidence type="ECO:0000259" key="2">
    <source>
        <dbReference type="Pfam" id="PF09850"/>
    </source>
</evidence>
<evidence type="ECO:0000313" key="4">
    <source>
        <dbReference type="Proteomes" id="UP001174908"/>
    </source>
</evidence>
<dbReference type="EMBL" id="JASZYV010000003">
    <property type="protein sequence ID" value="MDM0045554.1"/>
    <property type="molecule type" value="Genomic_DNA"/>
</dbReference>
<dbReference type="NCBIfam" id="TIGR03349">
    <property type="entry name" value="IV_VI_DotU"/>
    <property type="match status" value="1"/>
</dbReference>